<evidence type="ECO:0000259" key="4">
    <source>
        <dbReference type="PROSITE" id="PS50157"/>
    </source>
</evidence>
<evidence type="ECO:0000256" key="2">
    <source>
        <dbReference type="SAM" id="Coils"/>
    </source>
</evidence>
<feature type="domain" description="C2H2-type" evidence="4">
    <location>
        <begin position="315"/>
        <end position="339"/>
    </location>
</feature>
<dbReference type="Gene3D" id="1.20.5.340">
    <property type="match status" value="1"/>
</dbReference>
<keyword evidence="1" id="KW-0479">Metal-binding</keyword>
<feature type="compositionally biased region" description="Polar residues" evidence="3">
    <location>
        <begin position="242"/>
        <end position="258"/>
    </location>
</feature>
<name>A0A1D2MYA4_ORCCI</name>
<organism evidence="5 6">
    <name type="scientific">Orchesella cincta</name>
    <name type="common">Springtail</name>
    <name type="synonym">Podura cincta</name>
    <dbReference type="NCBI Taxonomy" id="48709"/>
    <lineage>
        <taxon>Eukaryota</taxon>
        <taxon>Metazoa</taxon>
        <taxon>Ecdysozoa</taxon>
        <taxon>Arthropoda</taxon>
        <taxon>Hexapoda</taxon>
        <taxon>Collembola</taxon>
        <taxon>Entomobryomorpha</taxon>
        <taxon>Entomobryoidea</taxon>
        <taxon>Orchesellidae</taxon>
        <taxon>Orchesellinae</taxon>
        <taxon>Orchesella</taxon>
    </lineage>
</organism>
<keyword evidence="1" id="KW-0862">Zinc</keyword>
<dbReference type="PROSITE" id="PS50157">
    <property type="entry name" value="ZINC_FINGER_C2H2_2"/>
    <property type="match status" value="2"/>
</dbReference>
<accession>A0A1D2MYA4</accession>
<keyword evidence="1" id="KW-0863">Zinc-finger</keyword>
<dbReference type="PROSITE" id="PS00028">
    <property type="entry name" value="ZINC_FINGER_C2H2_1"/>
    <property type="match status" value="2"/>
</dbReference>
<feature type="coiled-coil region" evidence="2">
    <location>
        <begin position="21"/>
        <end position="171"/>
    </location>
</feature>
<dbReference type="GO" id="GO:0008270">
    <property type="term" value="F:zinc ion binding"/>
    <property type="evidence" value="ECO:0007669"/>
    <property type="project" value="UniProtKB-KW"/>
</dbReference>
<dbReference type="EMBL" id="LJIJ01000392">
    <property type="protein sequence ID" value="ODM97968.1"/>
    <property type="molecule type" value="Genomic_DNA"/>
</dbReference>
<evidence type="ECO:0000313" key="6">
    <source>
        <dbReference type="Proteomes" id="UP000094527"/>
    </source>
</evidence>
<dbReference type="SMART" id="SM00355">
    <property type="entry name" value="ZnF_C2H2"/>
    <property type="match status" value="2"/>
</dbReference>
<keyword evidence="6" id="KW-1185">Reference proteome</keyword>
<reference evidence="5 6" key="1">
    <citation type="journal article" date="2016" name="Genome Biol. Evol.">
        <title>Gene Family Evolution Reflects Adaptation to Soil Environmental Stressors in the Genome of the Collembolan Orchesella cincta.</title>
        <authorList>
            <person name="Faddeeva-Vakhrusheva A."/>
            <person name="Derks M.F."/>
            <person name="Anvar S.Y."/>
            <person name="Agamennone V."/>
            <person name="Suring W."/>
            <person name="Smit S."/>
            <person name="van Straalen N.M."/>
            <person name="Roelofs D."/>
        </authorList>
    </citation>
    <scope>NUCLEOTIDE SEQUENCE [LARGE SCALE GENOMIC DNA]</scope>
    <source>
        <tissue evidence="5">Mixed pool</tissue>
    </source>
</reference>
<dbReference type="Proteomes" id="UP000094527">
    <property type="component" value="Unassembled WGS sequence"/>
</dbReference>
<dbReference type="AlphaFoldDB" id="A0A1D2MYA4"/>
<sequence>MEERATSARYVSLVTQWGKKLSEAIHKLRQQEDIISSLKREKFELAEQQVASESKIRKLEEEKATIIARHNEEKERLKNEFQTQLSKKSDEYARSHEDKSKIALLQAQLKLARNKATNLQSELSNCSRKVGQLEENYSHLETELVEAKRSKENVEGELQRMKNGMDKLEATFASLDGGQSQEKTVELIEPLHEELPPVLETEATVQEKVKDVERSTKSPSPSESPRRAPRSRSPRTRFSIMARSQSPRSPRTLIQRTSAYHHKVDDDGKNSRADQSRYNNERKLECRICKKQFQRLIMLKEHLRVVHHKKTVGTFGCIPCGVPFNSRVQYMQHRRQFHAPVVSKAEYMPDPRLTRGSYAYTRYKK</sequence>
<evidence type="ECO:0000256" key="3">
    <source>
        <dbReference type="SAM" id="MobiDB-lite"/>
    </source>
</evidence>
<dbReference type="Gene3D" id="3.30.160.60">
    <property type="entry name" value="Classic Zinc Finger"/>
    <property type="match status" value="1"/>
</dbReference>
<evidence type="ECO:0000313" key="5">
    <source>
        <dbReference type="EMBL" id="ODM97968.1"/>
    </source>
</evidence>
<proteinExistence type="predicted"/>
<feature type="region of interest" description="Disordered" evidence="3">
    <location>
        <begin position="192"/>
        <end position="276"/>
    </location>
</feature>
<dbReference type="InterPro" id="IPR036236">
    <property type="entry name" value="Znf_C2H2_sf"/>
</dbReference>
<gene>
    <name evidence="5" type="ORF">Ocin01_08712</name>
</gene>
<feature type="compositionally biased region" description="Basic and acidic residues" evidence="3">
    <location>
        <begin position="262"/>
        <end position="276"/>
    </location>
</feature>
<feature type="domain" description="C2H2-type" evidence="4">
    <location>
        <begin position="284"/>
        <end position="312"/>
    </location>
</feature>
<dbReference type="SUPFAM" id="SSF57667">
    <property type="entry name" value="beta-beta-alpha zinc fingers"/>
    <property type="match status" value="1"/>
</dbReference>
<protein>
    <submittedName>
        <fullName evidence="5">Calcium-binding and coiled-coil domain-containing protein 1</fullName>
    </submittedName>
</protein>
<dbReference type="InterPro" id="IPR013087">
    <property type="entry name" value="Znf_C2H2_type"/>
</dbReference>
<evidence type="ECO:0000256" key="1">
    <source>
        <dbReference type="PROSITE-ProRule" id="PRU00042"/>
    </source>
</evidence>
<feature type="compositionally biased region" description="Basic and acidic residues" evidence="3">
    <location>
        <begin position="205"/>
        <end position="216"/>
    </location>
</feature>
<dbReference type="Pfam" id="PF12874">
    <property type="entry name" value="zf-met"/>
    <property type="match status" value="1"/>
</dbReference>
<keyword evidence="2" id="KW-0175">Coiled coil</keyword>
<comment type="caution">
    <text evidence="5">The sequence shown here is derived from an EMBL/GenBank/DDBJ whole genome shotgun (WGS) entry which is preliminary data.</text>
</comment>